<proteinExistence type="predicted"/>
<evidence type="ECO:0000313" key="2">
    <source>
        <dbReference type="Proteomes" id="UP001500748"/>
    </source>
</evidence>
<evidence type="ECO:0008006" key="3">
    <source>
        <dbReference type="Google" id="ProtNLM"/>
    </source>
</evidence>
<gene>
    <name evidence="1" type="ORF">GCM10022423_39770</name>
</gene>
<evidence type="ECO:0000313" key="1">
    <source>
        <dbReference type="EMBL" id="GAA3779734.1"/>
    </source>
</evidence>
<sequence length="265" mass="31261">MYMQCKNRGKIDQIYNVRERKYDVVILGSSRANNHFVAQMFIDKGLMTFNYGMSGSSLFETSLVLKLMIERKCIIKNVILDADLNLAGDNQSEGISSRFLPYIHNSKITKEHFISTNNFNNLYYIPFYRYIKYENRIGFREMFFNAIHKKTIHISNHGYMALEHVGDQKMTFNMSKISPLPHNKYYEEIRKLCKENNINFIPVMSPMCKYAVGMDYFKKVKKMYPEIYNYENVVAEDKYFATCGHMNDNGAKKFTSIILKNFFHK</sequence>
<dbReference type="Proteomes" id="UP001500748">
    <property type="component" value="Unassembled WGS sequence"/>
</dbReference>
<dbReference type="EMBL" id="BAABDU010000007">
    <property type="protein sequence ID" value="GAA3779734.1"/>
    <property type="molecule type" value="Genomic_DNA"/>
</dbReference>
<name>A0ABP7H2U9_9FLAO</name>
<keyword evidence="2" id="KW-1185">Reference proteome</keyword>
<comment type="caution">
    <text evidence="1">The sequence shown here is derived from an EMBL/GenBank/DDBJ whole genome shotgun (WGS) entry which is preliminary data.</text>
</comment>
<accession>A0ABP7H2U9</accession>
<reference evidence="2" key="1">
    <citation type="journal article" date="2019" name="Int. J. Syst. Evol. Microbiol.">
        <title>The Global Catalogue of Microorganisms (GCM) 10K type strain sequencing project: providing services to taxonomists for standard genome sequencing and annotation.</title>
        <authorList>
            <consortium name="The Broad Institute Genomics Platform"/>
            <consortium name="The Broad Institute Genome Sequencing Center for Infectious Disease"/>
            <person name="Wu L."/>
            <person name="Ma J."/>
        </authorList>
    </citation>
    <scope>NUCLEOTIDE SEQUENCE [LARGE SCALE GENOMIC DNA]</scope>
    <source>
        <strain evidence="2">JCM 17337</strain>
    </source>
</reference>
<protein>
    <recommendedName>
        <fullName evidence="3">SGNH/GDSL hydrolase family protein</fullName>
    </recommendedName>
</protein>
<organism evidence="1 2">
    <name type="scientific">Flavobacterium ginsengiterrae</name>
    <dbReference type="NCBI Taxonomy" id="871695"/>
    <lineage>
        <taxon>Bacteria</taxon>
        <taxon>Pseudomonadati</taxon>
        <taxon>Bacteroidota</taxon>
        <taxon>Flavobacteriia</taxon>
        <taxon>Flavobacteriales</taxon>
        <taxon>Flavobacteriaceae</taxon>
        <taxon>Flavobacterium</taxon>
    </lineage>
</organism>